<dbReference type="InterPro" id="IPR025110">
    <property type="entry name" value="AMP-bd_C"/>
</dbReference>
<dbReference type="EMBL" id="CP033898">
    <property type="protein sequence ID" value="AZA08324.1"/>
    <property type="molecule type" value="Genomic_DNA"/>
</dbReference>
<evidence type="ECO:0000256" key="4">
    <source>
        <dbReference type="ARBA" id="ARBA00023098"/>
    </source>
</evidence>
<keyword evidence="8" id="KW-1185">Reference proteome</keyword>
<name>A0A3G6IWI5_9CORY</name>
<evidence type="ECO:0000256" key="3">
    <source>
        <dbReference type="ARBA" id="ARBA00022832"/>
    </source>
</evidence>
<dbReference type="GO" id="GO:0016874">
    <property type="term" value="F:ligase activity"/>
    <property type="evidence" value="ECO:0007669"/>
    <property type="project" value="UniProtKB-KW"/>
</dbReference>
<evidence type="ECO:0000259" key="5">
    <source>
        <dbReference type="Pfam" id="PF00501"/>
    </source>
</evidence>
<dbReference type="SUPFAM" id="SSF56801">
    <property type="entry name" value="Acetyl-CoA synthetase-like"/>
    <property type="match status" value="1"/>
</dbReference>
<dbReference type="InterPro" id="IPR040097">
    <property type="entry name" value="FAAL/FAAC"/>
</dbReference>
<dbReference type="GO" id="GO:0006633">
    <property type="term" value="P:fatty acid biosynthetic process"/>
    <property type="evidence" value="ECO:0007669"/>
    <property type="project" value="TreeGrafter"/>
</dbReference>
<dbReference type="GO" id="GO:0071766">
    <property type="term" value="P:Actinobacterium-type cell wall biogenesis"/>
    <property type="evidence" value="ECO:0007669"/>
    <property type="project" value="UniProtKB-ARBA"/>
</dbReference>
<dbReference type="Gene3D" id="3.30.300.30">
    <property type="match status" value="1"/>
</dbReference>
<dbReference type="PANTHER" id="PTHR22754:SF32">
    <property type="entry name" value="DISCO-INTERACTING PROTEIN 2"/>
    <property type="match status" value="1"/>
</dbReference>
<evidence type="ECO:0000256" key="1">
    <source>
        <dbReference type="ARBA" id="ARBA00006432"/>
    </source>
</evidence>
<dbReference type="Proteomes" id="UP000271426">
    <property type="component" value="Chromosome"/>
</dbReference>
<evidence type="ECO:0000313" key="8">
    <source>
        <dbReference type="Proteomes" id="UP000271426"/>
    </source>
</evidence>
<evidence type="ECO:0000313" key="7">
    <source>
        <dbReference type="EMBL" id="AZA08324.1"/>
    </source>
</evidence>
<dbReference type="GO" id="GO:0005886">
    <property type="term" value="C:plasma membrane"/>
    <property type="evidence" value="ECO:0007669"/>
    <property type="project" value="TreeGrafter"/>
</dbReference>
<dbReference type="Pfam" id="PF23024">
    <property type="entry name" value="AMP-dom_DIP2-like"/>
    <property type="match status" value="1"/>
</dbReference>
<evidence type="ECO:0000256" key="2">
    <source>
        <dbReference type="ARBA" id="ARBA00022598"/>
    </source>
</evidence>
<dbReference type="AlphaFoldDB" id="A0A3G6IWI5"/>
<feature type="domain" description="AMP-dependent synthetase/ligase" evidence="5">
    <location>
        <begin position="49"/>
        <end position="434"/>
    </location>
</feature>
<dbReference type="KEGG" id="cpso:CPPEL_00880"/>
<dbReference type="Gene3D" id="3.40.50.12780">
    <property type="entry name" value="N-terminal domain of ligase-like"/>
    <property type="match status" value="1"/>
</dbReference>
<dbReference type="EC" id="6.2.1.-" evidence="7"/>
<dbReference type="FunFam" id="3.40.50.12780:FF:000013">
    <property type="entry name" value="Long-chain-fatty-acid--AMP ligase FadD32"/>
    <property type="match status" value="1"/>
</dbReference>
<dbReference type="CDD" id="cd05931">
    <property type="entry name" value="FAAL"/>
    <property type="match status" value="1"/>
</dbReference>
<dbReference type="RefSeq" id="WP_123959271.1">
    <property type="nucleotide sequence ID" value="NZ_CP033898.1"/>
</dbReference>
<dbReference type="InterPro" id="IPR045851">
    <property type="entry name" value="AMP-bd_C_sf"/>
</dbReference>
<sequence>MDIQAAMGRFFDDQGNIALTGELTLAALSEIVFQMDLAAGQGERHCMRFWDYSQSREGEPKDYNRTQINTRVKVIAARLQQTAQPGARVAILANNSPEYIFSFLGILYAGMTPVPLYDPTEPGHAHHLEAVIGDARPEIVLTNSTSAAATRSFFATKPGTERPRILSVDALPDSLAAQWQQPTPAGNTDPVDTPALLQYTSGSTRTPAGVILTHRSVITNVLQIFRSAQVMTPLRMVTWLPLHHDMGIIVAALVNVLGLQFEFMSPRDFIQQPERWLKQLSEGEGHVYTAIPNFALEMSARVDAPENLDLSKVVGLIVGSEPVTEKAVQNFLEKFEPYGLQRQALRPSYGLAEAALLVSTPQTEQRPVIRRFDREALANNQAKISEDGVPMVGCGQVVNAQHLVIVDPETKAELPEGQIGELWAHGQNMAAGYLGREAETQATFRNTLGERITEGLPEDDFWMASGDLAMIVDGELFITGRLKDLIIVAGRNHYPQDVEYTVDHASEQVRPYAVAAFAIEGDDVEKLIILAERDFDRSEQDDAAAIEAIRAAVTQNHGVQPADIRIMDPDTIARSSSGKIARRVAKQRYLSS</sequence>
<dbReference type="OrthoDB" id="3671040at2"/>
<dbReference type="PANTHER" id="PTHR22754">
    <property type="entry name" value="DISCO-INTERACTING PROTEIN 2 DIP2 -RELATED"/>
    <property type="match status" value="1"/>
</dbReference>
<keyword evidence="3" id="KW-0276">Fatty acid metabolism</keyword>
<evidence type="ECO:0000259" key="6">
    <source>
        <dbReference type="Pfam" id="PF23024"/>
    </source>
</evidence>
<keyword evidence="4" id="KW-0443">Lipid metabolism</keyword>
<protein>
    <submittedName>
        <fullName evidence="7">Long-chain-fatty-acid--AMP ligase FadD32</fullName>
        <ecNumber evidence="7">6.2.1.-</ecNumber>
    </submittedName>
</protein>
<dbReference type="Pfam" id="PF00501">
    <property type="entry name" value="AMP-binding"/>
    <property type="match status" value="1"/>
</dbReference>
<proteinExistence type="inferred from homology"/>
<dbReference type="NCBIfam" id="NF040633">
    <property type="entry name" value="FadD32_Coryne"/>
    <property type="match status" value="1"/>
</dbReference>
<reference evidence="7 8" key="1">
    <citation type="submission" date="2018-11" db="EMBL/GenBank/DDBJ databases">
        <authorList>
            <person name="Kleinhagauer T."/>
            <person name="Glaeser S.P."/>
            <person name="Spergser J."/>
            <person name="Ruckert C."/>
            <person name="Kaempfer P."/>
            <person name="Busse H.-J."/>
        </authorList>
    </citation>
    <scope>NUCLEOTIDE SEQUENCE [LARGE SCALE GENOMIC DNA]</scope>
    <source>
        <strain evidence="7 8">812CH</strain>
    </source>
</reference>
<feature type="domain" description="AMP-binding enzyme C-terminal" evidence="6">
    <location>
        <begin position="484"/>
        <end position="591"/>
    </location>
</feature>
<accession>A0A3G6IWI5</accession>
<dbReference type="InterPro" id="IPR042099">
    <property type="entry name" value="ANL_N_sf"/>
</dbReference>
<keyword evidence="2 7" id="KW-0436">Ligase</keyword>
<gene>
    <name evidence="7" type="ORF">CPPEL_00880</name>
</gene>
<comment type="similarity">
    <text evidence="1">Belongs to the ATP-dependent AMP-binding enzyme family.</text>
</comment>
<dbReference type="InterPro" id="IPR000873">
    <property type="entry name" value="AMP-dep_synth/lig_dom"/>
</dbReference>
<dbReference type="GO" id="GO:0070566">
    <property type="term" value="F:adenylyltransferase activity"/>
    <property type="evidence" value="ECO:0007669"/>
    <property type="project" value="TreeGrafter"/>
</dbReference>
<organism evidence="7 8">
    <name type="scientific">Corynebacterium pseudopelargi</name>
    <dbReference type="NCBI Taxonomy" id="2080757"/>
    <lineage>
        <taxon>Bacteria</taxon>
        <taxon>Bacillati</taxon>
        <taxon>Actinomycetota</taxon>
        <taxon>Actinomycetes</taxon>
        <taxon>Mycobacteriales</taxon>
        <taxon>Corynebacteriaceae</taxon>
        <taxon>Corynebacterium</taxon>
    </lineage>
</organism>